<proteinExistence type="predicted"/>
<gene>
    <name evidence="1" type="ORF">DSO57_1007312</name>
</gene>
<name>A0ACC2RMG8_9FUNG</name>
<dbReference type="EMBL" id="QTSX02007121">
    <property type="protein sequence ID" value="KAJ9051160.1"/>
    <property type="molecule type" value="Genomic_DNA"/>
</dbReference>
<dbReference type="Proteomes" id="UP001165960">
    <property type="component" value="Unassembled WGS sequence"/>
</dbReference>
<comment type="caution">
    <text evidence="1">The sequence shown here is derived from an EMBL/GenBank/DDBJ whole genome shotgun (WGS) entry which is preliminary data.</text>
</comment>
<accession>A0ACC2RMG8</accession>
<keyword evidence="2" id="KW-1185">Reference proteome</keyword>
<organism evidence="1 2">
    <name type="scientific">Entomophthora muscae</name>
    <dbReference type="NCBI Taxonomy" id="34485"/>
    <lineage>
        <taxon>Eukaryota</taxon>
        <taxon>Fungi</taxon>
        <taxon>Fungi incertae sedis</taxon>
        <taxon>Zoopagomycota</taxon>
        <taxon>Entomophthoromycotina</taxon>
        <taxon>Entomophthoromycetes</taxon>
        <taxon>Entomophthorales</taxon>
        <taxon>Entomophthoraceae</taxon>
        <taxon>Entomophthora</taxon>
    </lineage>
</organism>
<protein>
    <submittedName>
        <fullName evidence="1">Uncharacterized protein</fullName>
    </submittedName>
</protein>
<sequence length="676" mass="77384">MVLLHSKFSTSKILKFSTAASSFNNFAKAKVDRNLFSTHFLADLLKSDISLWRTNYPNGEANLISIYGLPLCFQRTRESLIFLDTCIKLSPDLDELCIFLPTLSLEHIWIRAIDKGHIPSLFKILRHLYKNKKISNYELRLPHESESEEDFSQVDDCILSEACFVNKPSALYEILGLNFEHGSDWAPSESWSNSAIFWKIKEKVLTQVALLRTRPQATKFGLPVKENKLSILECQLFKKAKELNMEHEALFISPHFSLPTAITVLSFKNEPATLLISDISRSLSFSRLQLPVKEGRFGPHELELFEKLYALGFNPVYMSFIAPVRTCSQLDLVRFRLKAKPLMFATGPWSPQEKDALVTAVGLLDKNLPQGKKRPPYFWGEVSKRVSSRSSRQCQAHWRMVVCTKTKKYVEFTLDEDLVICSLPIDTPLSVIKEVLPGRTAEQFRLRRRAITSITTPWSSSELEKLEGCVEFFGSQNYVEVSNLVGSHTSRECMAKWLPNRYTAGLNSRRAKGPFTNDEQIIFSRLSIMFRKKINLQIFFPGRSSYQIYRHSSSLITQRIDLGRKFSNEKLFKLLDLFISKGFDWQGIANEFPPTISPYDCASYIKFLVLGKTRLYIPPTILEPVSIKFYQGLLAGNTPDIAVRDNYKATTIRSTRLKDRIIAESHLSLGKIKCYI</sequence>
<evidence type="ECO:0000313" key="2">
    <source>
        <dbReference type="Proteomes" id="UP001165960"/>
    </source>
</evidence>
<reference evidence="1" key="1">
    <citation type="submission" date="2022-04" db="EMBL/GenBank/DDBJ databases">
        <title>Genome of the entomopathogenic fungus Entomophthora muscae.</title>
        <authorList>
            <person name="Elya C."/>
            <person name="Lovett B.R."/>
            <person name="Lee E."/>
            <person name="Macias A.M."/>
            <person name="Hajek A.E."/>
            <person name="De Bivort B.L."/>
            <person name="Kasson M.T."/>
            <person name="De Fine Licht H.H."/>
            <person name="Stajich J.E."/>
        </authorList>
    </citation>
    <scope>NUCLEOTIDE SEQUENCE</scope>
    <source>
        <strain evidence="1">Berkeley</strain>
    </source>
</reference>
<evidence type="ECO:0000313" key="1">
    <source>
        <dbReference type="EMBL" id="KAJ9051160.1"/>
    </source>
</evidence>